<protein>
    <submittedName>
        <fullName evidence="2">Uncharacterized protein</fullName>
    </submittedName>
</protein>
<evidence type="ECO:0000313" key="2">
    <source>
        <dbReference type="EMBL" id="QDV23796.1"/>
    </source>
</evidence>
<dbReference type="KEGG" id="ahel:Q31a_21010"/>
<evidence type="ECO:0000313" key="3">
    <source>
        <dbReference type="Proteomes" id="UP000318017"/>
    </source>
</evidence>
<gene>
    <name evidence="2" type="ORF">Q31a_21010</name>
</gene>
<accession>A0A518G5D0</accession>
<reference evidence="2 3" key="1">
    <citation type="submission" date="2019-02" db="EMBL/GenBank/DDBJ databases">
        <title>Deep-cultivation of Planctomycetes and their phenomic and genomic characterization uncovers novel biology.</title>
        <authorList>
            <person name="Wiegand S."/>
            <person name="Jogler M."/>
            <person name="Boedeker C."/>
            <person name="Pinto D."/>
            <person name="Vollmers J."/>
            <person name="Rivas-Marin E."/>
            <person name="Kohn T."/>
            <person name="Peeters S.H."/>
            <person name="Heuer A."/>
            <person name="Rast P."/>
            <person name="Oberbeckmann S."/>
            <person name="Bunk B."/>
            <person name="Jeske O."/>
            <person name="Meyerdierks A."/>
            <person name="Storesund J.E."/>
            <person name="Kallscheuer N."/>
            <person name="Luecker S."/>
            <person name="Lage O.M."/>
            <person name="Pohl T."/>
            <person name="Merkel B.J."/>
            <person name="Hornburger P."/>
            <person name="Mueller R.-W."/>
            <person name="Bruemmer F."/>
            <person name="Labrenz M."/>
            <person name="Spormann A.M."/>
            <person name="Op den Camp H."/>
            <person name="Overmann J."/>
            <person name="Amann R."/>
            <person name="Jetten M.S.M."/>
            <person name="Mascher T."/>
            <person name="Medema M.H."/>
            <person name="Devos D.P."/>
            <person name="Kaster A.-K."/>
            <person name="Ovreas L."/>
            <person name="Rohde M."/>
            <person name="Galperin M.Y."/>
            <person name="Jogler C."/>
        </authorList>
    </citation>
    <scope>NUCLEOTIDE SEQUENCE [LARGE SCALE GENOMIC DNA]</scope>
    <source>
        <strain evidence="2 3">Q31a</strain>
    </source>
</reference>
<dbReference type="AlphaFoldDB" id="A0A518G5D0"/>
<keyword evidence="3" id="KW-1185">Reference proteome</keyword>
<name>A0A518G5D0_9BACT</name>
<dbReference type="Proteomes" id="UP000318017">
    <property type="component" value="Chromosome"/>
</dbReference>
<proteinExistence type="predicted"/>
<organism evidence="2 3">
    <name type="scientific">Aureliella helgolandensis</name>
    <dbReference type="NCBI Taxonomy" id="2527968"/>
    <lineage>
        <taxon>Bacteria</taxon>
        <taxon>Pseudomonadati</taxon>
        <taxon>Planctomycetota</taxon>
        <taxon>Planctomycetia</taxon>
        <taxon>Pirellulales</taxon>
        <taxon>Pirellulaceae</taxon>
        <taxon>Aureliella</taxon>
    </lineage>
</organism>
<evidence type="ECO:0000256" key="1">
    <source>
        <dbReference type="SAM" id="MobiDB-lite"/>
    </source>
</evidence>
<feature type="region of interest" description="Disordered" evidence="1">
    <location>
        <begin position="63"/>
        <end position="84"/>
    </location>
</feature>
<sequence length="84" mass="9404">MMGNATFAIRMKTQRNQLPLTRRVLVFALKFKTRRDLQAASDCILKPIVQFEAGGKPPNRWLGLGGPVSKIPVKRSTTEARPAR</sequence>
<dbReference type="EMBL" id="CP036298">
    <property type="protein sequence ID" value="QDV23796.1"/>
    <property type="molecule type" value="Genomic_DNA"/>
</dbReference>